<organism evidence="2 3">
    <name type="scientific">Photobacterium aquimaris</name>
    <dbReference type="NCBI Taxonomy" id="512643"/>
    <lineage>
        <taxon>Bacteria</taxon>
        <taxon>Pseudomonadati</taxon>
        <taxon>Pseudomonadota</taxon>
        <taxon>Gammaproteobacteria</taxon>
        <taxon>Vibrionales</taxon>
        <taxon>Vibrionaceae</taxon>
        <taxon>Photobacterium</taxon>
    </lineage>
</organism>
<keyword evidence="2" id="KW-0436">Ligase</keyword>
<protein>
    <submittedName>
        <fullName evidence="2">Histidine--tRNA ligase</fullName>
        <ecNumber evidence="2">6.1.1.21</ecNumber>
    </submittedName>
</protein>
<dbReference type="Pfam" id="PF13393">
    <property type="entry name" value="tRNA-synt_His"/>
    <property type="match status" value="1"/>
</dbReference>
<dbReference type="EMBL" id="FYAH01000015">
    <property type="protein sequence ID" value="SMY18353.1"/>
    <property type="molecule type" value="Genomic_DNA"/>
</dbReference>
<reference evidence="3" key="1">
    <citation type="submission" date="2017-06" db="EMBL/GenBank/DDBJ databases">
        <authorList>
            <person name="Rodrigo-Torres L."/>
            <person name="Arahal R. D."/>
            <person name="Lucena T."/>
        </authorList>
    </citation>
    <scope>NUCLEOTIDE SEQUENCE [LARGE SCALE GENOMIC DNA]</scope>
    <source>
        <strain evidence="3">type strain: CECT 9192</strain>
    </source>
</reference>
<dbReference type="InterPro" id="IPR002686">
    <property type="entry name" value="Transposase_17"/>
</dbReference>
<name>A0A1Y6L1V0_9GAMM</name>
<keyword evidence="3" id="KW-1185">Reference proteome</keyword>
<dbReference type="RefSeq" id="WP_087821961.1">
    <property type="nucleotide sequence ID" value="NZ_FYAH01000015.1"/>
</dbReference>
<dbReference type="GO" id="GO:0006313">
    <property type="term" value="P:DNA transposition"/>
    <property type="evidence" value="ECO:0007669"/>
    <property type="project" value="InterPro"/>
</dbReference>
<dbReference type="GO" id="GO:0003677">
    <property type="term" value="F:DNA binding"/>
    <property type="evidence" value="ECO:0007669"/>
    <property type="project" value="InterPro"/>
</dbReference>
<dbReference type="GO" id="GO:0005737">
    <property type="term" value="C:cytoplasm"/>
    <property type="evidence" value="ECO:0007669"/>
    <property type="project" value="InterPro"/>
</dbReference>
<dbReference type="Gene3D" id="3.30.930.10">
    <property type="entry name" value="Bira Bifunctional Protein, Domain 2"/>
    <property type="match status" value="1"/>
</dbReference>
<dbReference type="PANTHER" id="PTHR43707">
    <property type="entry name" value="HISTIDYL-TRNA SYNTHETASE"/>
    <property type="match status" value="1"/>
</dbReference>
<dbReference type="SUPFAM" id="SSF55681">
    <property type="entry name" value="Class II aaRS and biotin synthetases"/>
    <property type="match status" value="1"/>
</dbReference>
<gene>
    <name evidence="2" type="primary">hisS_2</name>
    <name evidence="2" type="ORF">PAQU9191_03694</name>
</gene>
<dbReference type="PANTHER" id="PTHR43707:SF1">
    <property type="entry name" value="HISTIDINE--TRNA LIGASE, MITOCHONDRIAL-RELATED"/>
    <property type="match status" value="1"/>
</dbReference>
<dbReference type="SMART" id="SM01321">
    <property type="entry name" value="Y1_Tnp"/>
    <property type="match status" value="1"/>
</dbReference>
<dbReference type="InterPro" id="IPR041715">
    <property type="entry name" value="HisRS-like_core"/>
</dbReference>
<dbReference type="Gene3D" id="3.30.70.1290">
    <property type="entry name" value="Transposase IS200-like"/>
    <property type="match status" value="1"/>
</dbReference>
<accession>A0A1Y6L1V0</accession>
<dbReference type="GO" id="GO:0004821">
    <property type="term" value="F:histidine-tRNA ligase activity"/>
    <property type="evidence" value="ECO:0007669"/>
    <property type="project" value="UniProtKB-EC"/>
</dbReference>
<dbReference type="InterPro" id="IPR004516">
    <property type="entry name" value="HisRS/HisZ"/>
</dbReference>
<dbReference type="Proteomes" id="UP000196485">
    <property type="component" value="Unassembled WGS sequence"/>
</dbReference>
<evidence type="ECO:0000313" key="3">
    <source>
        <dbReference type="Proteomes" id="UP000196485"/>
    </source>
</evidence>
<sequence length="626" mass="72039">MPRKERLFILGLPQIIQLQGHNKCDLFTADEDYDYFLQCIDKAISRYGGDLHSYCLLADKALLLITPNEKENIGAIIQHVGRRYVPYFNKKYQRSGSLWEGRYKSCLVEPENYLLPSMHYIESGGTLLNVAAADYRWSSYSHNAGLVSLPRITPHAEYNLLAKTSLQRGEAYRRFSHKPIGSYILQRITECIHQNTILGMAKFCQQLESQLQGNVRPRKRGRPRKNYNISEQQLNFIETKIRLLCQQYSYTEIKLPIIQDVAYTPELLSFSMSPQRLTSSNDQTILSSDGSLSCLQFVNQHPTLLQGSRIWYQGPIFRHAADQEDRLEQHYQVGIEAFGWSNDAIVAEQLQLQYELFKLLALEKEVELRINYIGSLSEFSRFRNALTAYFQPFSILLDSQRQAWLATTPEKLLVDYPIELKPVITQAPKLNQFLTGTAVERFQQLQQLLNDMGLPYIVTPNLYPASHYSDLLFEWHGERIGAHSLLCRGGRYDEFLSQTMQQPSNGCGFAFMLDNLIKLLVAEGYRPGEYYDYKIIVIADTDIDSALGFYVCRQLRRSFSGVAVVFDCADQLAIKRQTHANKKSDNIIVIIHDDEFINLELICKQQHEVGLSLDTIRGRISHLIQR</sequence>
<dbReference type="AlphaFoldDB" id="A0A1Y6L1V0"/>
<dbReference type="GO" id="GO:0006427">
    <property type="term" value="P:histidyl-tRNA aminoacylation"/>
    <property type="evidence" value="ECO:0007669"/>
    <property type="project" value="TreeGrafter"/>
</dbReference>
<dbReference type="EC" id="6.1.1.21" evidence="2"/>
<dbReference type="InterPro" id="IPR045864">
    <property type="entry name" value="aa-tRNA-synth_II/BPL/LPL"/>
</dbReference>
<dbReference type="SUPFAM" id="SSF143422">
    <property type="entry name" value="Transposase IS200-like"/>
    <property type="match status" value="1"/>
</dbReference>
<dbReference type="InterPro" id="IPR036515">
    <property type="entry name" value="Transposase_17_sf"/>
</dbReference>
<evidence type="ECO:0000313" key="2">
    <source>
        <dbReference type="EMBL" id="SMY18353.1"/>
    </source>
</evidence>
<proteinExistence type="predicted"/>
<dbReference type="GO" id="GO:0004803">
    <property type="term" value="F:transposase activity"/>
    <property type="evidence" value="ECO:0007669"/>
    <property type="project" value="InterPro"/>
</dbReference>
<feature type="domain" description="Transposase IS200-like" evidence="1">
    <location>
        <begin position="9"/>
        <end position="124"/>
    </location>
</feature>
<evidence type="ECO:0000259" key="1">
    <source>
        <dbReference type="SMART" id="SM01321"/>
    </source>
</evidence>